<organism evidence="1 2">
    <name type="scientific">Glutamicibacter ardleyensis</name>
    <dbReference type="NCBI Taxonomy" id="225894"/>
    <lineage>
        <taxon>Bacteria</taxon>
        <taxon>Bacillati</taxon>
        <taxon>Actinomycetota</taxon>
        <taxon>Actinomycetes</taxon>
        <taxon>Micrococcales</taxon>
        <taxon>Micrococcaceae</taxon>
        <taxon>Glutamicibacter</taxon>
    </lineage>
</organism>
<comment type="caution">
    <text evidence="1">The sequence shown here is derived from an EMBL/GenBank/DDBJ whole genome shotgun (WGS) entry which is preliminary data.</text>
</comment>
<proteinExistence type="predicted"/>
<evidence type="ECO:0000313" key="1">
    <source>
        <dbReference type="EMBL" id="GGJ55749.1"/>
    </source>
</evidence>
<protein>
    <recommendedName>
        <fullName evidence="3">Transcriptional regulator</fullName>
    </recommendedName>
</protein>
<accession>A0ABQ2DF10</accession>
<dbReference type="GeneID" id="303303703"/>
<name>A0ABQ2DF10_9MICC</name>
<dbReference type="RefSeq" id="WP_188684552.1">
    <property type="nucleotide sequence ID" value="NZ_BMKX01000002.1"/>
</dbReference>
<gene>
    <name evidence="1" type="ORF">GCM10007173_13220</name>
</gene>
<evidence type="ECO:0000313" key="2">
    <source>
        <dbReference type="Proteomes" id="UP000606115"/>
    </source>
</evidence>
<reference evidence="2" key="1">
    <citation type="journal article" date="2019" name="Int. J. Syst. Evol. Microbiol.">
        <title>The Global Catalogue of Microorganisms (GCM) 10K type strain sequencing project: providing services to taxonomists for standard genome sequencing and annotation.</title>
        <authorList>
            <consortium name="The Broad Institute Genomics Platform"/>
            <consortium name="The Broad Institute Genome Sequencing Center for Infectious Disease"/>
            <person name="Wu L."/>
            <person name="Ma J."/>
        </authorList>
    </citation>
    <scope>NUCLEOTIDE SEQUENCE [LARGE SCALE GENOMIC DNA]</scope>
    <source>
        <strain evidence="2">CGMCC 1.3685</strain>
    </source>
</reference>
<dbReference type="EMBL" id="BMKX01000002">
    <property type="protein sequence ID" value="GGJ55749.1"/>
    <property type="molecule type" value="Genomic_DNA"/>
</dbReference>
<keyword evidence="2" id="KW-1185">Reference proteome</keyword>
<dbReference type="Proteomes" id="UP000606115">
    <property type="component" value="Unassembled WGS sequence"/>
</dbReference>
<evidence type="ECO:0008006" key="3">
    <source>
        <dbReference type="Google" id="ProtNLM"/>
    </source>
</evidence>
<sequence>MSNDNELDLSALLGGGLDVNALTQGLDLDMDSGLDLDALTGVPAEELPDPLADVDYTDDLEEDARAEWDAIKASYKKQDAQQKAQFAGLYDSRFYFSEVYQTAEECEQAMRIQARILGFDYKKAGFGYYREGKQVMKRMRLLADRLGIDISDLL</sequence>